<organism evidence="5 6">
    <name type="scientific">Nocardioides faecalis</name>
    <dbReference type="NCBI Taxonomy" id="2803858"/>
    <lineage>
        <taxon>Bacteria</taxon>
        <taxon>Bacillati</taxon>
        <taxon>Actinomycetota</taxon>
        <taxon>Actinomycetes</taxon>
        <taxon>Propionibacteriales</taxon>
        <taxon>Nocardioidaceae</taxon>
        <taxon>Nocardioides</taxon>
    </lineage>
</organism>
<dbReference type="FunFam" id="3.40.50.720:FF:000084">
    <property type="entry name" value="Short-chain dehydrogenase reductase"/>
    <property type="match status" value="1"/>
</dbReference>
<dbReference type="PANTHER" id="PTHR24321:SF8">
    <property type="entry name" value="ESTRADIOL 17-BETA-DEHYDROGENASE 8-RELATED"/>
    <property type="match status" value="1"/>
</dbReference>
<comment type="similarity">
    <text evidence="1">Belongs to the short-chain dehydrogenases/reductases (SDR) family.</text>
</comment>
<dbReference type="RefSeq" id="WP_205290694.1">
    <property type="nucleotide sequence ID" value="NZ_CP074406.1"/>
</dbReference>
<keyword evidence="6" id="KW-1185">Reference proteome</keyword>
<dbReference type="SMART" id="SM00822">
    <property type="entry name" value="PKS_KR"/>
    <property type="match status" value="1"/>
</dbReference>
<dbReference type="PROSITE" id="PS00061">
    <property type="entry name" value="ADH_SHORT"/>
    <property type="match status" value="1"/>
</dbReference>
<evidence type="ECO:0000256" key="3">
    <source>
        <dbReference type="ARBA" id="ARBA00023027"/>
    </source>
</evidence>
<evidence type="ECO:0000259" key="4">
    <source>
        <dbReference type="SMART" id="SM00822"/>
    </source>
</evidence>
<dbReference type="PRINTS" id="PR00080">
    <property type="entry name" value="SDRFAMILY"/>
</dbReference>
<dbReference type="PANTHER" id="PTHR24321">
    <property type="entry name" value="DEHYDROGENASES, SHORT CHAIN"/>
    <property type="match status" value="1"/>
</dbReference>
<feature type="domain" description="Ketoreductase" evidence="4">
    <location>
        <begin position="4"/>
        <end position="172"/>
    </location>
</feature>
<evidence type="ECO:0000313" key="5">
    <source>
        <dbReference type="EMBL" id="MBM9459404.1"/>
    </source>
</evidence>
<evidence type="ECO:0000256" key="1">
    <source>
        <dbReference type="ARBA" id="ARBA00006484"/>
    </source>
</evidence>
<dbReference type="SUPFAM" id="SSF51735">
    <property type="entry name" value="NAD(P)-binding Rossmann-fold domains"/>
    <property type="match status" value="1"/>
</dbReference>
<keyword evidence="3" id="KW-0520">NAD</keyword>
<dbReference type="Pfam" id="PF13561">
    <property type="entry name" value="adh_short_C2"/>
    <property type="match status" value="1"/>
</dbReference>
<comment type="caution">
    <text evidence="5">The sequence shown here is derived from an EMBL/GenBank/DDBJ whole genome shotgun (WGS) entry which is preliminary data.</text>
</comment>
<dbReference type="GO" id="GO:0016491">
    <property type="term" value="F:oxidoreductase activity"/>
    <property type="evidence" value="ECO:0007669"/>
    <property type="project" value="UniProtKB-KW"/>
</dbReference>
<gene>
    <name evidence="5" type="ORF">JK386_05780</name>
</gene>
<evidence type="ECO:0000313" key="6">
    <source>
        <dbReference type="Proteomes" id="UP000663791"/>
    </source>
</evidence>
<sequence length="250" mass="24979">MTGPITVIIGGASGIGAATASVLRAAGHEVVVADLPGAAVSPGAGVDVGVDVTDEASVEALFTEVAGRPGGFTGVVNCAGVSTLARVVDHDAAEWRRVVDVCLTGAFLVLKHAGRNVADGGSLVSLSSLNARQPGTGLAAYCAAKAGLVALTEVTALELGGRGIRVNAVAPGLVVTPLTAPAMDIPGVREEYVANTALGRSGEAVEIAAAIRFLLSDDAAWITGETLDINGGAHLHRYPDLVGLVEKAFA</sequence>
<evidence type="ECO:0000256" key="2">
    <source>
        <dbReference type="ARBA" id="ARBA00023002"/>
    </source>
</evidence>
<dbReference type="InterPro" id="IPR002347">
    <property type="entry name" value="SDR_fam"/>
</dbReference>
<dbReference type="AlphaFoldDB" id="A0A938Y551"/>
<dbReference type="EMBL" id="JAERTX010000004">
    <property type="protein sequence ID" value="MBM9459404.1"/>
    <property type="molecule type" value="Genomic_DNA"/>
</dbReference>
<dbReference type="InterPro" id="IPR036291">
    <property type="entry name" value="NAD(P)-bd_dom_sf"/>
</dbReference>
<dbReference type="InterPro" id="IPR020904">
    <property type="entry name" value="Sc_DH/Rdtase_CS"/>
</dbReference>
<dbReference type="Gene3D" id="3.40.50.720">
    <property type="entry name" value="NAD(P)-binding Rossmann-like Domain"/>
    <property type="match status" value="1"/>
</dbReference>
<dbReference type="CDD" id="cd05233">
    <property type="entry name" value="SDR_c"/>
    <property type="match status" value="1"/>
</dbReference>
<accession>A0A938Y551</accession>
<dbReference type="InterPro" id="IPR057326">
    <property type="entry name" value="KR_dom"/>
</dbReference>
<dbReference type="Proteomes" id="UP000663791">
    <property type="component" value="Unassembled WGS sequence"/>
</dbReference>
<protein>
    <submittedName>
        <fullName evidence="5">SDR family oxidoreductase</fullName>
    </submittedName>
</protein>
<dbReference type="PRINTS" id="PR00081">
    <property type="entry name" value="GDHRDH"/>
</dbReference>
<proteinExistence type="inferred from homology"/>
<name>A0A938Y551_9ACTN</name>
<keyword evidence="2" id="KW-0560">Oxidoreductase</keyword>
<reference evidence="5" key="1">
    <citation type="submission" date="2021-01" db="EMBL/GenBank/DDBJ databases">
        <title>Novel species in genus Nocardioides.</title>
        <authorList>
            <person name="Zhang G."/>
        </authorList>
    </citation>
    <scope>NUCLEOTIDE SEQUENCE</scope>
    <source>
        <strain evidence="5">Zg-536</strain>
    </source>
</reference>